<feature type="chain" id="PRO_5043539120" description="glucose-6-phosphate 1-epimerase" evidence="6">
    <location>
        <begin position="30"/>
        <end position="330"/>
    </location>
</feature>
<dbReference type="EMBL" id="CAKLBY020000227">
    <property type="protein sequence ID" value="CAK7937634.1"/>
    <property type="molecule type" value="Genomic_DNA"/>
</dbReference>
<keyword evidence="6" id="KW-0732">Signal</keyword>
<dbReference type="GO" id="GO:0047938">
    <property type="term" value="F:glucose-6-phosphate 1-epimerase activity"/>
    <property type="evidence" value="ECO:0007669"/>
    <property type="project" value="UniProtKB-UniRule"/>
</dbReference>
<evidence type="ECO:0000256" key="1">
    <source>
        <dbReference type="ARBA" id="ARBA00001096"/>
    </source>
</evidence>
<comment type="catalytic activity">
    <reaction evidence="1">
        <text>alpha-D-glucose 6-phosphate = beta-D-glucose 6-phosphate</text>
        <dbReference type="Rhea" id="RHEA:16249"/>
        <dbReference type="ChEBI" id="CHEBI:58225"/>
        <dbReference type="ChEBI" id="CHEBI:58247"/>
        <dbReference type="EC" id="5.1.3.15"/>
    </reaction>
</comment>
<dbReference type="PIRSF" id="PIRSF016020">
    <property type="entry name" value="PHexose_mutarotase"/>
    <property type="match status" value="1"/>
</dbReference>
<feature type="signal peptide" evidence="6">
    <location>
        <begin position="1"/>
        <end position="29"/>
    </location>
</feature>
<protein>
    <recommendedName>
        <fullName evidence="3 5">glucose-6-phosphate 1-epimerase</fullName>
        <ecNumber evidence="3 5">5.1.3.15</ecNumber>
    </recommendedName>
</protein>
<comment type="similarity">
    <text evidence="2 5">Belongs to the glucose-6-phosphate 1-epimerase family.</text>
</comment>
<evidence type="ECO:0000313" key="7">
    <source>
        <dbReference type="EMBL" id="CAK7937634.1"/>
    </source>
</evidence>
<dbReference type="Pfam" id="PF01263">
    <property type="entry name" value="Aldose_epim"/>
    <property type="match status" value="1"/>
</dbReference>
<sequence>MVHSFLLKISALTSSTLLASTLLASPGAANPAPGTVLLEHVSGSRAEVAVLGAQVISFYTADNPNVNVLFMADDPSTSDGVTPIQGGLTPVFPYYGTAPSGYSIPLNGFARTMKWEVSSVTPATNRDSPTYVYFDLESTDATMQMWPFKFQLRYELELRSSSLESRFAVKSTHSAEFSFHALIQNYFSVPDIRNDGVTISGLKNVNIFDRISNTNQTETRESFGISSQIDNIYKNVTGNVVAHIRDEHFNRNVVVAASAQWGDGAHRPRIPPTDCTVWNHGNSGAKDLGDFGDEKYLRTIAIGFGHVAELEELYPSLRYDLTQVIMVVKA</sequence>
<evidence type="ECO:0000256" key="5">
    <source>
        <dbReference type="PIRNR" id="PIRNR016020"/>
    </source>
</evidence>
<dbReference type="InterPro" id="IPR011013">
    <property type="entry name" value="Gal_mutarotase_sf_dom"/>
</dbReference>
<dbReference type="PANTHER" id="PTHR11122:SF13">
    <property type="entry name" value="GLUCOSE-6-PHOSPHATE 1-EPIMERASE"/>
    <property type="match status" value="1"/>
</dbReference>
<dbReference type="InterPro" id="IPR014718">
    <property type="entry name" value="GH-type_carb-bd"/>
</dbReference>
<dbReference type="GO" id="GO:0030246">
    <property type="term" value="F:carbohydrate binding"/>
    <property type="evidence" value="ECO:0007669"/>
    <property type="project" value="UniProtKB-UniRule"/>
</dbReference>
<reference evidence="7" key="1">
    <citation type="submission" date="2024-01" db="EMBL/GenBank/DDBJ databases">
        <authorList>
            <person name="Webb A."/>
        </authorList>
    </citation>
    <scope>NUCLEOTIDE SEQUENCE</scope>
    <source>
        <strain evidence="7">Pm1</strain>
    </source>
</reference>
<evidence type="ECO:0000256" key="6">
    <source>
        <dbReference type="SAM" id="SignalP"/>
    </source>
</evidence>
<evidence type="ECO:0000256" key="4">
    <source>
        <dbReference type="ARBA" id="ARBA00023235"/>
    </source>
</evidence>
<dbReference type="Gene3D" id="2.70.98.10">
    <property type="match status" value="1"/>
</dbReference>
<accession>A0AAV1UWW4</accession>
<organism evidence="7 8">
    <name type="scientific">Peronospora matthiolae</name>
    <dbReference type="NCBI Taxonomy" id="2874970"/>
    <lineage>
        <taxon>Eukaryota</taxon>
        <taxon>Sar</taxon>
        <taxon>Stramenopiles</taxon>
        <taxon>Oomycota</taxon>
        <taxon>Peronosporomycetes</taxon>
        <taxon>Peronosporales</taxon>
        <taxon>Peronosporaceae</taxon>
        <taxon>Peronospora</taxon>
    </lineage>
</organism>
<dbReference type="InterPro" id="IPR025532">
    <property type="entry name" value="G6P_1-epimerase"/>
</dbReference>
<dbReference type="SUPFAM" id="SSF74650">
    <property type="entry name" value="Galactose mutarotase-like"/>
    <property type="match status" value="1"/>
</dbReference>
<name>A0AAV1UWW4_9STRA</name>
<evidence type="ECO:0000256" key="2">
    <source>
        <dbReference type="ARBA" id="ARBA00005866"/>
    </source>
</evidence>
<dbReference type="PANTHER" id="PTHR11122">
    <property type="entry name" value="APOSPORY-ASSOCIATED PROTEIN C-RELATED"/>
    <property type="match status" value="1"/>
</dbReference>
<evidence type="ECO:0000313" key="8">
    <source>
        <dbReference type="Proteomes" id="UP001162060"/>
    </source>
</evidence>
<keyword evidence="4 5" id="KW-0413">Isomerase</keyword>
<dbReference type="AlphaFoldDB" id="A0AAV1UWW4"/>
<dbReference type="Proteomes" id="UP001162060">
    <property type="component" value="Unassembled WGS sequence"/>
</dbReference>
<evidence type="ECO:0000256" key="3">
    <source>
        <dbReference type="ARBA" id="ARBA00012083"/>
    </source>
</evidence>
<dbReference type="GO" id="GO:0005737">
    <property type="term" value="C:cytoplasm"/>
    <property type="evidence" value="ECO:0007669"/>
    <property type="project" value="TreeGrafter"/>
</dbReference>
<dbReference type="InterPro" id="IPR008183">
    <property type="entry name" value="Aldose_1/G6P_1-epimerase"/>
</dbReference>
<gene>
    <name evidence="7" type="ORF">PM001_LOCUS22784</name>
</gene>
<comment type="caution">
    <text evidence="7">The sequence shown here is derived from an EMBL/GenBank/DDBJ whole genome shotgun (WGS) entry which is preliminary data.</text>
</comment>
<dbReference type="GO" id="GO:0005975">
    <property type="term" value="P:carbohydrate metabolic process"/>
    <property type="evidence" value="ECO:0007669"/>
    <property type="project" value="InterPro"/>
</dbReference>
<dbReference type="EC" id="5.1.3.15" evidence="3 5"/>
<proteinExistence type="inferred from homology"/>